<keyword evidence="2" id="KW-1003">Cell membrane</keyword>
<feature type="transmembrane region" description="Helical" evidence="7">
    <location>
        <begin position="29"/>
        <end position="48"/>
    </location>
</feature>
<dbReference type="OrthoDB" id="9788453at2"/>
<comment type="caution">
    <text evidence="9">The sequence shown here is derived from an EMBL/GenBank/DDBJ whole genome shotgun (WGS) entry which is preliminary data.</text>
</comment>
<feature type="transmembrane region" description="Helical" evidence="7">
    <location>
        <begin position="155"/>
        <end position="178"/>
    </location>
</feature>
<evidence type="ECO:0000256" key="1">
    <source>
        <dbReference type="ARBA" id="ARBA00004651"/>
    </source>
</evidence>
<feature type="transmembrane region" description="Helical" evidence="7">
    <location>
        <begin position="319"/>
        <end position="337"/>
    </location>
</feature>
<evidence type="ECO:0000256" key="3">
    <source>
        <dbReference type="ARBA" id="ARBA00022692"/>
    </source>
</evidence>
<evidence type="ECO:0000313" key="10">
    <source>
        <dbReference type="Proteomes" id="UP000247772"/>
    </source>
</evidence>
<dbReference type="Pfam" id="PF07690">
    <property type="entry name" value="MFS_1"/>
    <property type="match status" value="1"/>
</dbReference>
<evidence type="ECO:0000256" key="5">
    <source>
        <dbReference type="ARBA" id="ARBA00023136"/>
    </source>
</evidence>
<dbReference type="SUPFAM" id="SSF103473">
    <property type="entry name" value="MFS general substrate transporter"/>
    <property type="match status" value="1"/>
</dbReference>
<dbReference type="InterPro" id="IPR011701">
    <property type="entry name" value="MFS"/>
</dbReference>
<feature type="transmembrane region" description="Helical" evidence="7">
    <location>
        <begin position="184"/>
        <end position="206"/>
    </location>
</feature>
<dbReference type="Proteomes" id="UP000247772">
    <property type="component" value="Unassembled WGS sequence"/>
</dbReference>
<feature type="region of interest" description="Disordered" evidence="6">
    <location>
        <begin position="1"/>
        <end position="26"/>
    </location>
</feature>
<evidence type="ECO:0000256" key="4">
    <source>
        <dbReference type="ARBA" id="ARBA00022989"/>
    </source>
</evidence>
<dbReference type="EMBL" id="QJSQ01000006">
    <property type="protein sequence ID" value="PYE24286.1"/>
    <property type="molecule type" value="Genomic_DNA"/>
</dbReference>
<dbReference type="RefSeq" id="WP_110854854.1">
    <property type="nucleotide sequence ID" value="NZ_QJSQ01000006.1"/>
</dbReference>
<keyword evidence="5 7" id="KW-0472">Membrane</keyword>
<reference evidence="9 10" key="1">
    <citation type="submission" date="2018-06" db="EMBL/GenBank/DDBJ databases">
        <title>Genomic Encyclopedia of Type Strains, Phase IV (KMG-V): Genome sequencing to study the core and pangenomes of soil and plant-associated prokaryotes.</title>
        <authorList>
            <person name="Whitman W."/>
        </authorList>
    </citation>
    <scope>NUCLEOTIDE SEQUENCE [LARGE SCALE GENOMIC DNA]</scope>
    <source>
        <strain evidence="9 10">SRCL-318</strain>
    </source>
</reference>
<feature type="transmembrane region" description="Helical" evidence="7">
    <location>
        <begin position="295"/>
        <end position="313"/>
    </location>
</feature>
<protein>
    <submittedName>
        <fullName evidence="9">DHA1 family inner membrane transport protein</fullName>
    </submittedName>
</protein>
<accession>A0A2V4UUD7</accession>
<feature type="transmembrane region" description="Helical" evidence="7">
    <location>
        <begin position="123"/>
        <end position="148"/>
    </location>
</feature>
<dbReference type="GO" id="GO:0005886">
    <property type="term" value="C:plasma membrane"/>
    <property type="evidence" value="ECO:0007669"/>
    <property type="project" value="UniProtKB-SubCell"/>
</dbReference>
<dbReference type="GO" id="GO:0022857">
    <property type="term" value="F:transmembrane transporter activity"/>
    <property type="evidence" value="ECO:0007669"/>
    <property type="project" value="InterPro"/>
</dbReference>
<evidence type="ECO:0000256" key="7">
    <source>
        <dbReference type="SAM" id="Phobius"/>
    </source>
</evidence>
<dbReference type="InterPro" id="IPR036259">
    <property type="entry name" value="MFS_trans_sf"/>
</dbReference>
<dbReference type="InterPro" id="IPR050189">
    <property type="entry name" value="MFS_Efflux_Transporters"/>
</dbReference>
<evidence type="ECO:0000256" key="2">
    <source>
        <dbReference type="ARBA" id="ARBA00022475"/>
    </source>
</evidence>
<dbReference type="AlphaFoldDB" id="A0A2V4UUD7"/>
<evidence type="ECO:0000313" key="9">
    <source>
        <dbReference type="EMBL" id="PYE24286.1"/>
    </source>
</evidence>
<dbReference type="PROSITE" id="PS50850">
    <property type="entry name" value="MFS"/>
    <property type="match status" value="1"/>
</dbReference>
<evidence type="ECO:0000256" key="6">
    <source>
        <dbReference type="SAM" id="MobiDB-lite"/>
    </source>
</evidence>
<feature type="transmembrane region" description="Helical" evidence="7">
    <location>
        <begin position="227"/>
        <end position="250"/>
    </location>
</feature>
<dbReference type="Gene3D" id="1.20.1250.20">
    <property type="entry name" value="MFS general substrate transporter like domains"/>
    <property type="match status" value="1"/>
</dbReference>
<gene>
    <name evidence="9" type="ORF">C7410_106116</name>
</gene>
<dbReference type="InterPro" id="IPR020846">
    <property type="entry name" value="MFS_dom"/>
</dbReference>
<proteinExistence type="predicted"/>
<feature type="transmembrane region" description="Helical" evidence="7">
    <location>
        <begin position="383"/>
        <end position="405"/>
    </location>
</feature>
<feature type="domain" description="Major facilitator superfamily (MFS) profile" evidence="8">
    <location>
        <begin position="32"/>
        <end position="410"/>
    </location>
</feature>
<organism evidence="9 10">
    <name type="scientific">Paraburkholderia silvatlantica</name>
    <dbReference type="NCBI Taxonomy" id="321895"/>
    <lineage>
        <taxon>Bacteria</taxon>
        <taxon>Pseudomonadati</taxon>
        <taxon>Pseudomonadota</taxon>
        <taxon>Betaproteobacteria</taxon>
        <taxon>Burkholderiales</taxon>
        <taxon>Burkholderiaceae</taxon>
        <taxon>Paraburkholderia</taxon>
    </lineage>
</organism>
<keyword evidence="4 7" id="KW-1133">Transmembrane helix</keyword>
<feature type="transmembrane region" description="Helical" evidence="7">
    <location>
        <begin position="68"/>
        <end position="91"/>
    </location>
</feature>
<feature type="transmembrane region" description="Helical" evidence="7">
    <location>
        <begin position="262"/>
        <end position="283"/>
    </location>
</feature>
<sequence>MLDRDLSLPATARSPRHQPPANPPAQRGAALPLLALAVGAFGIGTTEFSPMGLLPVIAEGVHVSIPSAGMLISAYAIGVMLGAPLMTLALARWPRRTALMALMGIFTLGNLLSAIAPDYTTLLLARLVTSLNHGAFFGIGSVVAAGFVPRERQASAVATMFMGLTIANIGGVPAATWLGETIGWRMSFAATAGLGALAIAGLWAALPGGEAGEMPNLRAELGVLTRPVVLGALATTVLGAGAMFTLYTYVTPTLTHLTGATPGFATAMLVLIGVGFSIGNAAGGRLADRSLDGTLLGFLALLIVVMLAFPALAATQAGAAAALLVWGIATFAVVPPLQMRVMRAAHDAPGLASSVNVGAFNLGNALGAAVGSAALSAGLGYGAVPIAGALIALGGVALVVVQIVMNRRSR</sequence>
<dbReference type="CDD" id="cd17324">
    <property type="entry name" value="MFS_NepI_like"/>
    <property type="match status" value="1"/>
</dbReference>
<evidence type="ECO:0000259" key="8">
    <source>
        <dbReference type="PROSITE" id="PS50850"/>
    </source>
</evidence>
<feature type="transmembrane region" description="Helical" evidence="7">
    <location>
        <begin position="98"/>
        <end position="117"/>
    </location>
</feature>
<dbReference type="PANTHER" id="PTHR43124:SF8">
    <property type="entry name" value="INNER MEMBRANE TRANSPORT PROTEIN YDHP"/>
    <property type="match status" value="1"/>
</dbReference>
<name>A0A2V4UUD7_9BURK</name>
<dbReference type="PANTHER" id="PTHR43124">
    <property type="entry name" value="PURINE EFFLUX PUMP PBUE"/>
    <property type="match status" value="1"/>
</dbReference>
<comment type="subcellular location">
    <subcellularLocation>
        <location evidence="1">Cell membrane</location>
        <topology evidence="1">Multi-pass membrane protein</topology>
    </subcellularLocation>
</comment>
<keyword evidence="3 7" id="KW-0812">Transmembrane</keyword>
<feature type="transmembrane region" description="Helical" evidence="7">
    <location>
        <begin position="358"/>
        <end position="377"/>
    </location>
</feature>